<dbReference type="Proteomes" id="UP000663872">
    <property type="component" value="Unassembled WGS sequence"/>
</dbReference>
<feature type="compositionally biased region" description="Polar residues" evidence="1">
    <location>
        <begin position="329"/>
        <end position="338"/>
    </location>
</feature>
<evidence type="ECO:0000256" key="1">
    <source>
        <dbReference type="SAM" id="MobiDB-lite"/>
    </source>
</evidence>
<comment type="caution">
    <text evidence="2">The sequence shown here is derived from an EMBL/GenBank/DDBJ whole genome shotgun (WGS) entry which is preliminary data.</text>
</comment>
<sequence>MTEIGIRFSITDAPLQVATKTSIPRRRRSPIGAASSNLFNHRQRNHRMQYTALLPIISFTPFSDLKQDFIRMAASKKSAKQTTTIPTVTSPMFTEYRLKVPPSDTPHHKPRIMSSYRTSISNIPKSSLSYPTTIPRPTTPPYRPNYYLHQQQQGEHLLYVLKTAAISRRAASAHISNSSNSNNTMNPLPLHQQPHFLTSPLLPRPHPQYGHFLAYLRRQSLARLRRKQEQEAGNTDTIDTIVKFNSNKSSLQSLQSTSNASLGTSTPEITSVPIMSLASKRRTRPTSSYHQQQRRPSSSMQTNYRLTLNQSPPPRRPPPSTPSIQTPRNNSSADQSLLISPKSVVLTPTNSVIDETTKLPSIKAPYELELSGDMLNYCYVSDSGVKYQGQLLCTSV</sequence>
<dbReference type="AlphaFoldDB" id="A0A818N9Y9"/>
<evidence type="ECO:0000313" key="2">
    <source>
        <dbReference type="EMBL" id="CAF3602019.1"/>
    </source>
</evidence>
<name>A0A818N9Y9_9BILA</name>
<feature type="region of interest" description="Disordered" evidence="1">
    <location>
        <begin position="250"/>
        <end position="341"/>
    </location>
</feature>
<reference evidence="2" key="1">
    <citation type="submission" date="2021-02" db="EMBL/GenBank/DDBJ databases">
        <authorList>
            <person name="Nowell W R."/>
        </authorList>
    </citation>
    <scope>NUCLEOTIDE SEQUENCE</scope>
</reference>
<accession>A0A818N9Y9</accession>
<feature type="compositionally biased region" description="Low complexity" evidence="1">
    <location>
        <begin position="250"/>
        <end position="262"/>
    </location>
</feature>
<feature type="compositionally biased region" description="Pro residues" evidence="1">
    <location>
        <begin position="311"/>
        <end position="321"/>
    </location>
</feature>
<feature type="compositionally biased region" description="Polar residues" evidence="1">
    <location>
        <begin position="285"/>
        <end position="309"/>
    </location>
</feature>
<evidence type="ECO:0000313" key="3">
    <source>
        <dbReference type="Proteomes" id="UP000663872"/>
    </source>
</evidence>
<dbReference type="EMBL" id="CAJNYT010003811">
    <property type="protein sequence ID" value="CAF3602019.1"/>
    <property type="molecule type" value="Genomic_DNA"/>
</dbReference>
<protein>
    <submittedName>
        <fullName evidence="2">Uncharacterized protein</fullName>
    </submittedName>
</protein>
<proteinExistence type="predicted"/>
<organism evidence="2 3">
    <name type="scientific">Rotaria socialis</name>
    <dbReference type="NCBI Taxonomy" id="392032"/>
    <lineage>
        <taxon>Eukaryota</taxon>
        <taxon>Metazoa</taxon>
        <taxon>Spiralia</taxon>
        <taxon>Gnathifera</taxon>
        <taxon>Rotifera</taxon>
        <taxon>Eurotatoria</taxon>
        <taxon>Bdelloidea</taxon>
        <taxon>Philodinida</taxon>
        <taxon>Philodinidae</taxon>
        <taxon>Rotaria</taxon>
    </lineage>
</organism>
<gene>
    <name evidence="2" type="ORF">GRG538_LOCUS22734</name>
</gene>